<keyword evidence="1" id="KW-0614">Plasmid</keyword>
<name>A0ABT0CU53_9HYPH</name>
<keyword evidence="2" id="KW-1185">Reference proteome</keyword>
<gene>
    <name evidence="1" type="ORF">MKJ03_00040</name>
</gene>
<evidence type="ECO:0000313" key="1">
    <source>
        <dbReference type="EMBL" id="MCJ8236707.1"/>
    </source>
</evidence>
<sequence length="69" mass="8326">MWKRELIDTGTDKRYLRRDEDSKFTESVDVGRSLSTDKRHYSRGYSKRQMRKNSARVIWIVPRCGPRHL</sequence>
<dbReference type="Proteomes" id="UP001522662">
    <property type="component" value="Unassembled WGS sequence"/>
</dbReference>
<proteinExistence type="predicted"/>
<organism evidence="1 2">
    <name type="scientific">Peteryoungia algae</name>
    <dbReference type="NCBI Taxonomy" id="2919917"/>
    <lineage>
        <taxon>Bacteria</taxon>
        <taxon>Pseudomonadati</taxon>
        <taxon>Pseudomonadota</taxon>
        <taxon>Alphaproteobacteria</taxon>
        <taxon>Hyphomicrobiales</taxon>
        <taxon>Rhizobiaceae</taxon>
        <taxon>Peteryoungia</taxon>
    </lineage>
</organism>
<dbReference type="RefSeq" id="WP_245133904.1">
    <property type="nucleotide sequence ID" value="NZ_CP128477.1"/>
</dbReference>
<dbReference type="EMBL" id="JALAYX010000001">
    <property type="protein sequence ID" value="MCJ8236707.1"/>
    <property type="molecule type" value="Genomic_DNA"/>
</dbReference>
<evidence type="ECO:0000313" key="2">
    <source>
        <dbReference type="Proteomes" id="UP001522662"/>
    </source>
</evidence>
<comment type="caution">
    <text evidence="1">The sequence shown here is derived from an EMBL/GenBank/DDBJ whole genome shotgun (WGS) entry which is preliminary data.</text>
</comment>
<reference evidence="1 2" key="1">
    <citation type="submission" date="2022-03" db="EMBL/GenBank/DDBJ databases">
        <title>Rhizobium SSM4.3 sp. nov., isolated from Sediment (Gouqi Island).</title>
        <authorList>
            <person name="Chen G."/>
        </authorList>
    </citation>
    <scope>NUCLEOTIDE SEQUENCE [LARGE SCALE GENOMIC DNA]</scope>
    <source>
        <strain evidence="1 2">SSM4.3</strain>
        <plasmid evidence="1">unnamed</plasmid>
    </source>
</reference>
<accession>A0ABT0CU53</accession>
<protein>
    <submittedName>
        <fullName evidence="1">Uncharacterized protein</fullName>
    </submittedName>
</protein>
<geneLocation type="plasmid" evidence="1">
    <name>unnamed</name>
</geneLocation>